<feature type="compositionally biased region" description="Basic and acidic residues" evidence="5">
    <location>
        <begin position="570"/>
        <end position="583"/>
    </location>
</feature>
<keyword evidence="3" id="KW-0347">Helicase</keyword>
<dbReference type="InterPro" id="IPR041677">
    <property type="entry name" value="DNA2/NAM7_AAA_11"/>
</dbReference>
<evidence type="ECO:0000259" key="6">
    <source>
        <dbReference type="Pfam" id="PF00773"/>
    </source>
</evidence>
<dbReference type="Gene3D" id="3.40.50.300">
    <property type="entry name" value="P-loop containing nucleotide triphosphate hydrolases"/>
    <property type="match status" value="1"/>
</dbReference>
<feature type="domain" description="DNA2/NAM7 helicase helicase" evidence="7">
    <location>
        <begin position="515"/>
        <end position="621"/>
    </location>
</feature>
<evidence type="ECO:0000256" key="2">
    <source>
        <dbReference type="ARBA" id="ARBA00022801"/>
    </source>
</evidence>
<dbReference type="GO" id="GO:0005524">
    <property type="term" value="F:ATP binding"/>
    <property type="evidence" value="ECO:0007669"/>
    <property type="project" value="UniProtKB-KW"/>
</dbReference>
<gene>
    <name evidence="9" type="ORF">QTP70_032995</name>
</gene>
<keyword evidence="4" id="KW-0067">ATP-binding</keyword>
<keyword evidence="2" id="KW-0378">Hydrolase</keyword>
<protein>
    <submittedName>
        <fullName evidence="9">Uncharacterized protein</fullName>
    </submittedName>
</protein>
<feature type="domain" description="3'-5' exoribonuclease HELZ2 OB-fold" evidence="8">
    <location>
        <begin position="30"/>
        <end position="101"/>
    </location>
</feature>
<organism evidence="9 10">
    <name type="scientific">Hemibagrus guttatus</name>
    <dbReference type="NCBI Taxonomy" id="175788"/>
    <lineage>
        <taxon>Eukaryota</taxon>
        <taxon>Metazoa</taxon>
        <taxon>Chordata</taxon>
        <taxon>Craniata</taxon>
        <taxon>Vertebrata</taxon>
        <taxon>Euteleostomi</taxon>
        <taxon>Actinopterygii</taxon>
        <taxon>Neopterygii</taxon>
        <taxon>Teleostei</taxon>
        <taxon>Ostariophysi</taxon>
        <taxon>Siluriformes</taxon>
        <taxon>Bagridae</taxon>
        <taxon>Hemibagrus</taxon>
    </lineage>
</organism>
<dbReference type="PANTHER" id="PTHR43788:SF16">
    <property type="entry name" value="HELICASE WITH ZINC FINGER 2"/>
    <property type="match status" value="1"/>
</dbReference>
<accession>A0AAE0V415</accession>
<name>A0AAE0V415_9TELE</name>
<reference evidence="9" key="1">
    <citation type="submission" date="2023-06" db="EMBL/GenBank/DDBJ databases">
        <title>Male Hemibagrus guttatus genome.</title>
        <authorList>
            <person name="Bian C."/>
        </authorList>
    </citation>
    <scope>NUCLEOTIDE SEQUENCE</scope>
    <source>
        <strain evidence="9">Male_cb2023</strain>
        <tissue evidence="9">Muscle</tissue>
    </source>
</reference>
<dbReference type="AlphaFoldDB" id="A0AAE0V415"/>
<dbReference type="InterPro" id="IPR056787">
    <property type="entry name" value="OB_HELZ2"/>
</dbReference>
<dbReference type="Proteomes" id="UP001274896">
    <property type="component" value="Unassembled WGS sequence"/>
</dbReference>
<dbReference type="PANTHER" id="PTHR43788">
    <property type="entry name" value="DNA2/NAM7 HELICASE FAMILY MEMBER"/>
    <property type="match status" value="1"/>
</dbReference>
<evidence type="ECO:0000256" key="1">
    <source>
        <dbReference type="ARBA" id="ARBA00022741"/>
    </source>
</evidence>
<evidence type="ECO:0000313" key="10">
    <source>
        <dbReference type="Proteomes" id="UP001274896"/>
    </source>
</evidence>
<dbReference type="Pfam" id="PF00773">
    <property type="entry name" value="RNB"/>
    <property type="match status" value="1"/>
</dbReference>
<feature type="region of interest" description="Disordered" evidence="5">
    <location>
        <begin position="566"/>
        <end position="588"/>
    </location>
</feature>
<dbReference type="GO" id="GO:0004540">
    <property type="term" value="F:RNA nuclease activity"/>
    <property type="evidence" value="ECO:0007669"/>
    <property type="project" value="InterPro"/>
</dbReference>
<proteinExistence type="predicted"/>
<evidence type="ECO:0000256" key="3">
    <source>
        <dbReference type="ARBA" id="ARBA00022806"/>
    </source>
</evidence>
<feature type="non-terminal residue" evidence="9">
    <location>
        <position position="702"/>
    </location>
</feature>
<evidence type="ECO:0000259" key="7">
    <source>
        <dbReference type="Pfam" id="PF13086"/>
    </source>
</evidence>
<dbReference type="InterPro" id="IPR001900">
    <property type="entry name" value="RNase_II/R"/>
</dbReference>
<evidence type="ECO:0000256" key="4">
    <source>
        <dbReference type="ARBA" id="ARBA00022840"/>
    </source>
</evidence>
<sequence length="702" mass="80872">TTPKETSEIHQALFKHSGPAFHWESLFDQEHSQEKLEEMLTTKPHEFKRCKLKMERHDLAYAKPLDDPTTVICISGSDVGRSFPGDEVCVKILSREVQPHQEAVFDKTSKVQFIYVLTPVFQEMKASAKKDYHKLVHLIISDEIHPTLRHMANEFKEIQKKASILRSCSNFSSKLGHYDLQLNAYTWASSPMRRYLDLILQRLHHSVLSKTDLDYTKDEIIQLCDECDCTEDLDLESLTFLKATKPSSSNVTKLAIVGQLSPRAHEFFISVPLDGIPQLMINYRNLKVVEQPDHKDKDHSCTLKWKRRVYSFSKASEPQQQAEIYKNVIPISVKNWMKMISAVKDEAWDKVSECLQDVTEEINIIKPVNTSDENHYKEWNMELKLAEVLRVQLGTEVINKNTLPFTWVAHGVPTQTEAKKKKKKKNLQIIRIPFQINHQNMTNYPPELKKEETKFTVEVIPKKIPYVQYEHAIDSITKANKLVKSIAMGTVHKRQPEELHPAIDQMYEQLDLNEKLNESQKMAVQNALKNSFTVIQGPPGTGKTVVGVYITHHFYMKNKFLEENCPSQPARKEHDASSNEEKPKKRGILYCGPSNKSVDIVAEQLLKQRKELKPLRIYCDQMEMREFPYPGSDLNLCRRSFRDEEPKEVLRTSNNFFSNLSNNSSSVGSDHTGQPSLPTCINEPWPPMTLSPVHHCSDEPLQ</sequence>
<evidence type="ECO:0000256" key="5">
    <source>
        <dbReference type="SAM" id="MobiDB-lite"/>
    </source>
</evidence>
<comment type="caution">
    <text evidence="9">The sequence shown here is derived from an EMBL/GenBank/DDBJ whole genome shotgun (WGS) entry which is preliminary data.</text>
</comment>
<dbReference type="GO" id="GO:0003723">
    <property type="term" value="F:RNA binding"/>
    <property type="evidence" value="ECO:0007669"/>
    <property type="project" value="InterPro"/>
</dbReference>
<keyword evidence="10" id="KW-1185">Reference proteome</keyword>
<dbReference type="GO" id="GO:0043139">
    <property type="term" value="F:5'-3' DNA helicase activity"/>
    <property type="evidence" value="ECO:0007669"/>
    <property type="project" value="TreeGrafter"/>
</dbReference>
<keyword evidence="1" id="KW-0547">Nucleotide-binding</keyword>
<evidence type="ECO:0000313" key="9">
    <source>
        <dbReference type="EMBL" id="KAK3533886.1"/>
    </source>
</evidence>
<dbReference type="InterPro" id="IPR050534">
    <property type="entry name" value="Coronavir_polyprotein_1ab"/>
</dbReference>
<dbReference type="SUPFAM" id="SSF52540">
    <property type="entry name" value="P-loop containing nucleoside triphosphate hydrolases"/>
    <property type="match status" value="1"/>
</dbReference>
<dbReference type="EMBL" id="JAUCMX010000010">
    <property type="protein sequence ID" value="KAK3533886.1"/>
    <property type="molecule type" value="Genomic_DNA"/>
</dbReference>
<dbReference type="SUPFAM" id="SSF50249">
    <property type="entry name" value="Nucleic acid-binding proteins"/>
    <property type="match status" value="1"/>
</dbReference>
<feature type="domain" description="RNB" evidence="6">
    <location>
        <begin position="127"/>
        <end position="209"/>
    </location>
</feature>
<dbReference type="Pfam" id="PF25049">
    <property type="entry name" value="OB_HELZ2"/>
    <property type="match status" value="1"/>
</dbReference>
<dbReference type="InterPro" id="IPR027417">
    <property type="entry name" value="P-loop_NTPase"/>
</dbReference>
<evidence type="ECO:0000259" key="8">
    <source>
        <dbReference type="Pfam" id="PF25049"/>
    </source>
</evidence>
<dbReference type="InterPro" id="IPR012340">
    <property type="entry name" value="NA-bd_OB-fold"/>
</dbReference>
<dbReference type="GO" id="GO:0016787">
    <property type="term" value="F:hydrolase activity"/>
    <property type="evidence" value="ECO:0007669"/>
    <property type="project" value="UniProtKB-KW"/>
</dbReference>
<dbReference type="Pfam" id="PF13086">
    <property type="entry name" value="AAA_11"/>
    <property type="match status" value="1"/>
</dbReference>